<protein>
    <submittedName>
        <fullName evidence="1">Uncharacterized protein</fullName>
    </submittedName>
</protein>
<accession>A0ACC0JE67</accession>
<name>A0ACC0JE67_CHOFU</name>
<keyword evidence="2" id="KW-1185">Reference proteome</keyword>
<reference evidence="1 2" key="1">
    <citation type="journal article" date="2022" name="Genome Biol. Evol.">
        <title>The Spruce Budworm Genome: Reconstructing the Evolutionary History of Antifreeze Proteins.</title>
        <authorList>
            <person name="Beliveau C."/>
            <person name="Gagne P."/>
            <person name="Picq S."/>
            <person name="Vernygora O."/>
            <person name="Keeling C.I."/>
            <person name="Pinkney K."/>
            <person name="Doucet D."/>
            <person name="Wen F."/>
            <person name="Johnston J.S."/>
            <person name="Maaroufi H."/>
            <person name="Boyle B."/>
            <person name="Laroche J."/>
            <person name="Dewar K."/>
            <person name="Juretic N."/>
            <person name="Blackburn G."/>
            <person name="Nisole A."/>
            <person name="Brunet B."/>
            <person name="Brandao M."/>
            <person name="Lumley L."/>
            <person name="Duan J."/>
            <person name="Quan G."/>
            <person name="Lucarotti C.J."/>
            <person name="Roe A.D."/>
            <person name="Sperling F.A.H."/>
            <person name="Levesque R.C."/>
            <person name="Cusson M."/>
        </authorList>
    </citation>
    <scope>NUCLEOTIDE SEQUENCE [LARGE SCALE GENOMIC DNA]</scope>
    <source>
        <strain evidence="1">Glfc:IPQL:Cfum</strain>
    </source>
</reference>
<dbReference type="Proteomes" id="UP001064048">
    <property type="component" value="Chromosome 10"/>
</dbReference>
<proteinExistence type="predicted"/>
<evidence type="ECO:0000313" key="2">
    <source>
        <dbReference type="Proteomes" id="UP001064048"/>
    </source>
</evidence>
<dbReference type="EMBL" id="CM046110">
    <property type="protein sequence ID" value="KAI8422438.1"/>
    <property type="molecule type" value="Genomic_DNA"/>
</dbReference>
<gene>
    <name evidence="1" type="ORF">MSG28_006277</name>
</gene>
<evidence type="ECO:0000313" key="1">
    <source>
        <dbReference type="EMBL" id="KAI8422438.1"/>
    </source>
</evidence>
<comment type="caution">
    <text evidence="1">The sequence shown here is derived from an EMBL/GenBank/DDBJ whole genome shotgun (WGS) entry which is preliminary data.</text>
</comment>
<organism evidence="1 2">
    <name type="scientific">Choristoneura fumiferana</name>
    <name type="common">Spruce budworm moth</name>
    <name type="synonym">Archips fumiferana</name>
    <dbReference type="NCBI Taxonomy" id="7141"/>
    <lineage>
        <taxon>Eukaryota</taxon>
        <taxon>Metazoa</taxon>
        <taxon>Ecdysozoa</taxon>
        <taxon>Arthropoda</taxon>
        <taxon>Hexapoda</taxon>
        <taxon>Insecta</taxon>
        <taxon>Pterygota</taxon>
        <taxon>Neoptera</taxon>
        <taxon>Endopterygota</taxon>
        <taxon>Lepidoptera</taxon>
        <taxon>Glossata</taxon>
        <taxon>Ditrysia</taxon>
        <taxon>Tortricoidea</taxon>
        <taxon>Tortricidae</taxon>
        <taxon>Tortricinae</taxon>
        <taxon>Choristoneura</taxon>
    </lineage>
</organism>
<sequence length="77" mass="8484">MARLQAALVPGMPRCTPPPGFASARAADVRSALILLVIGLFTALLLGIGEYLWKNRKQLQGFLIRSSCRILELIRLH</sequence>